<evidence type="ECO:0000313" key="3">
    <source>
        <dbReference type="Proteomes" id="UP001310890"/>
    </source>
</evidence>
<dbReference type="Proteomes" id="UP001310890">
    <property type="component" value="Unassembled WGS sequence"/>
</dbReference>
<name>A0AAN7THZ1_9PEZI</name>
<protein>
    <submittedName>
        <fullName evidence="2">Uncharacterized protein</fullName>
    </submittedName>
</protein>
<accession>A0AAN7THZ1</accession>
<sequence>MTFTPVGGTQHATPDPIRGPHGLQSLAALLTTTVTGPVTIMATETVMSTMTATTVETLVATTIDLTLPTASSAALRISPRKTSTWTTLWWSTIIPATMLSTINSRSSSPLRILLILLTSANGVHAADLLPTPSAPASTRNLLTTITATSFLAGYSLPTTTAPTAKKYFPDKKGICYETVSGLAFPSPCPTYYVWTRVQGPSSPTDAPGSVCVANGIELPFVDVHSGGLGRVFISHLLALLTILGTLGFILHPRGVLERVAVGAMLLVGYAGAAGPVQGLGVGGEVGLYKGVSAGVIPSLLDLRCLDGKGMTWYMTDKGPMLPGSCIAGTPVEWPTSALEPSQCVKEFAVYDRAEPTKNSSVSVKHVAEKHATLALIGLPLLFAEGGMHTEAVAALWLVLVVNVGGAQAADVVLVSDSPETTSGDTRILQANACPLIDGLQACPLPGPTYVPASSAATAYSSRAYLTTPWVISQLVSQTIPIPI</sequence>
<dbReference type="AlphaFoldDB" id="A0AAN7THZ1"/>
<proteinExistence type="predicted"/>
<keyword evidence="1" id="KW-0472">Membrane</keyword>
<evidence type="ECO:0000256" key="1">
    <source>
        <dbReference type="SAM" id="Phobius"/>
    </source>
</evidence>
<keyword evidence="1" id="KW-0812">Transmembrane</keyword>
<gene>
    <name evidence="2" type="ORF">LTR62_004068</name>
</gene>
<evidence type="ECO:0000313" key="2">
    <source>
        <dbReference type="EMBL" id="KAK5118024.1"/>
    </source>
</evidence>
<organism evidence="2 3">
    <name type="scientific">Meristemomyces frigidus</name>
    <dbReference type="NCBI Taxonomy" id="1508187"/>
    <lineage>
        <taxon>Eukaryota</taxon>
        <taxon>Fungi</taxon>
        <taxon>Dikarya</taxon>
        <taxon>Ascomycota</taxon>
        <taxon>Pezizomycotina</taxon>
        <taxon>Dothideomycetes</taxon>
        <taxon>Dothideomycetidae</taxon>
        <taxon>Mycosphaerellales</taxon>
        <taxon>Teratosphaeriaceae</taxon>
        <taxon>Meristemomyces</taxon>
    </lineage>
</organism>
<reference evidence="2" key="1">
    <citation type="submission" date="2023-08" db="EMBL/GenBank/DDBJ databases">
        <title>Black Yeasts Isolated from many extreme environments.</title>
        <authorList>
            <person name="Coleine C."/>
            <person name="Stajich J.E."/>
            <person name="Selbmann L."/>
        </authorList>
    </citation>
    <scope>NUCLEOTIDE SEQUENCE</scope>
    <source>
        <strain evidence="2">CCFEE 5401</strain>
    </source>
</reference>
<feature type="transmembrane region" description="Helical" evidence="1">
    <location>
        <begin position="232"/>
        <end position="250"/>
    </location>
</feature>
<comment type="caution">
    <text evidence="2">The sequence shown here is derived from an EMBL/GenBank/DDBJ whole genome shotgun (WGS) entry which is preliminary data.</text>
</comment>
<keyword evidence="1" id="KW-1133">Transmembrane helix</keyword>
<dbReference type="EMBL" id="JAVRRL010000003">
    <property type="protein sequence ID" value="KAK5118024.1"/>
    <property type="molecule type" value="Genomic_DNA"/>
</dbReference>